<evidence type="ECO:0000313" key="2">
    <source>
        <dbReference type="EMBL" id="BDC99974.1"/>
    </source>
</evidence>
<dbReference type="EMBL" id="AP025292">
    <property type="protein sequence ID" value="BDC99974.1"/>
    <property type="molecule type" value="Genomic_DNA"/>
</dbReference>
<evidence type="ECO:0000313" key="3">
    <source>
        <dbReference type="Proteomes" id="UP001354989"/>
    </source>
</evidence>
<keyword evidence="3" id="KW-1185">Reference proteome</keyword>
<evidence type="ECO:0000256" key="1">
    <source>
        <dbReference type="SAM" id="SignalP"/>
    </source>
</evidence>
<protein>
    <submittedName>
        <fullName evidence="2">Uncharacterized protein</fullName>
    </submittedName>
</protein>
<feature type="signal peptide" evidence="1">
    <location>
        <begin position="1"/>
        <end position="28"/>
    </location>
</feature>
<organism evidence="2 3">
    <name type="scientific">Persicobacter psychrovividus</name>
    <dbReference type="NCBI Taxonomy" id="387638"/>
    <lineage>
        <taxon>Bacteria</taxon>
        <taxon>Pseudomonadati</taxon>
        <taxon>Bacteroidota</taxon>
        <taxon>Cytophagia</taxon>
        <taxon>Cytophagales</taxon>
        <taxon>Persicobacteraceae</taxon>
        <taxon>Persicobacter</taxon>
    </lineage>
</organism>
<reference evidence="2 3" key="1">
    <citation type="submission" date="2021-12" db="EMBL/GenBank/DDBJ databases">
        <title>Genome sequencing of bacteria with rrn-lacking chromosome and rrn-plasmid.</title>
        <authorList>
            <person name="Anda M."/>
            <person name="Iwasaki W."/>
        </authorList>
    </citation>
    <scope>NUCLEOTIDE SEQUENCE [LARGE SCALE GENOMIC DNA]</scope>
    <source>
        <strain evidence="2 3">NBRC 101262</strain>
    </source>
</reference>
<gene>
    <name evidence="2" type="ORF">PEPS_22550</name>
</gene>
<name>A0ABM7VG85_9BACT</name>
<keyword evidence="1" id="KW-0732">Signal</keyword>
<accession>A0ABM7VG85</accession>
<sequence length="912" mass="98943">MMRDFSKLMLGLLLLVSSLMISCKDQFADVNSPDREREESLRMPFNQRAFILNSTDKSRIYEIEYNFQGLQGKATLNDIGVELPKGGHMCVSPDNKSLTVVAYSEDFEGRSIYIVDLDTKDVKEIKLLNHDPNGVVPDKDHYDENRFTGKITQVDIDQEGYLFLAGKAGFYRVVADNGNGTVDPTKVNGGDIWNDKDKTLKDDDVKGQVWAHVAKYTLDKSNFVETLEDGEDYFDEVTTLSPKKAKFLGGDILFTQNSDETNGFEQQRLISFSQMQGNTAIALDLKWDWPTISFNAGKLFGGSGSEFHKKAMGDNGKKVERVTGACLIGDNHVMTSHHKNTALFLWNLHGEKIAEVEMEGGFIDDGKGHNWGDMASTQSFDHLAGETTDGSNKEIFGDRKEDWYHGAEKGHQYAEIKLFRAGNLPNKSAYDVADLDDNGGVPAETRGNAANADIADYRKNGNRFVSLGKTSGDKMGVALLKFATPVKVANGVLQVVETSHNKAAEYDSKGDANDAYHENATVYVSTSTQRYYDGTFDANTVWVEVGNAHISNNEFSLSGVAELNADDEISWVKIVSAESKSGKDGFDINFVAAYEEPIILPASETGLACDITAYDFIHPSKEMFLDGVDAFQIPSADQLEEFQIFGSIGDSKVEFDGITLQENGRKDPLAIGLAVFKIDGRLHGYEILNNCKVRGLSSQSWGEGGTNMADQSLLAMPKGPTNPSYLGVTDGSLYGRGLGVAGHSFEFVSFDGTDIIGTISKDGSCQKFVLGTNSKYGRRVDGGFRYSTMKVDPVNTLIIPQLSACGVVGESVDATKYLWCGSALDGLAVSAMQGTDVYQLKNGTGEAQTFTIGIYGGPSIETIVPANSWFLVKGVAGGTINVRKAVSASGTEWSKGGTASLGATVGTCPSAS</sequence>
<proteinExistence type="predicted"/>
<dbReference type="SUPFAM" id="SSF50969">
    <property type="entry name" value="YVTN repeat-like/Quinoprotein amine dehydrogenase"/>
    <property type="match status" value="1"/>
</dbReference>
<dbReference type="RefSeq" id="WP_338397118.1">
    <property type="nucleotide sequence ID" value="NZ_AP025292.1"/>
</dbReference>
<dbReference type="Proteomes" id="UP001354989">
    <property type="component" value="Chromosome"/>
</dbReference>
<dbReference type="InterPro" id="IPR011044">
    <property type="entry name" value="Quino_amine_DH_bsu"/>
</dbReference>
<feature type="chain" id="PRO_5045632325" evidence="1">
    <location>
        <begin position="29"/>
        <end position="912"/>
    </location>
</feature>
<dbReference type="PROSITE" id="PS51257">
    <property type="entry name" value="PROKAR_LIPOPROTEIN"/>
    <property type="match status" value="1"/>
</dbReference>